<reference evidence="1" key="1">
    <citation type="submission" date="2022-07" db="EMBL/GenBank/DDBJ databases">
        <title>Phylogenomic reconstructions and comparative analyses of Kickxellomycotina fungi.</title>
        <authorList>
            <person name="Reynolds N.K."/>
            <person name="Stajich J.E."/>
            <person name="Barry K."/>
            <person name="Grigoriev I.V."/>
            <person name="Crous P."/>
            <person name="Smith M.E."/>
        </authorList>
    </citation>
    <scope>NUCLEOTIDE SEQUENCE</scope>
    <source>
        <strain evidence="1">Benny 63K</strain>
    </source>
</reference>
<protein>
    <submittedName>
        <fullName evidence="1">Uncharacterized protein</fullName>
    </submittedName>
</protein>
<accession>A0ACC1I2D1</accession>
<dbReference type="Proteomes" id="UP001150581">
    <property type="component" value="Unassembled WGS sequence"/>
</dbReference>
<gene>
    <name evidence="1" type="ORF">LPJ66_010558</name>
</gene>
<name>A0ACC1I2D1_9FUNG</name>
<evidence type="ECO:0000313" key="2">
    <source>
        <dbReference type="Proteomes" id="UP001150581"/>
    </source>
</evidence>
<keyword evidence="2" id="KW-1185">Reference proteome</keyword>
<sequence length="149" mass="17485">MVHTRHQFSRNNTRSYGGLDAVFDEMSLSKHKPTADSYNGDYSYIMAVQLDQIDVLNSENADLEREMEELREELYDNLYEKDRHMSRMADNHRMDIDAMDALLNIEKAKNESLEEEIARLKASASKHKAHIGALQRTLNRERNSYNREY</sequence>
<organism evidence="1 2">
    <name type="scientific">Kickxella alabastrina</name>
    <dbReference type="NCBI Taxonomy" id="61397"/>
    <lineage>
        <taxon>Eukaryota</taxon>
        <taxon>Fungi</taxon>
        <taxon>Fungi incertae sedis</taxon>
        <taxon>Zoopagomycota</taxon>
        <taxon>Kickxellomycotina</taxon>
        <taxon>Kickxellomycetes</taxon>
        <taxon>Kickxellales</taxon>
        <taxon>Kickxellaceae</taxon>
        <taxon>Kickxella</taxon>
    </lineage>
</organism>
<dbReference type="EMBL" id="JANBPG010002811">
    <property type="protein sequence ID" value="KAJ1884548.1"/>
    <property type="molecule type" value="Genomic_DNA"/>
</dbReference>
<proteinExistence type="predicted"/>
<evidence type="ECO:0000313" key="1">
    <source>
        <dbReference type="EMBL" id="KAJ1884548.1"/>
    </source>
</evidence>
<comment type="caution">
    <text evidence="1">The sequence shown here is derived from an EMBL/GenBank/DDBJ whole genome shotgun (WGS) entry which is preliminary data.</text>
</comment>